<keyword evidence="2" id="KW-1185">Reference proteome</keyword>
<name>A0ABR4C5A5_9HELO</name>
<dbReference type="Proteomes" id="UP001595075">
    <property type="component" value="Unassembled WGS sequence"/>
</dbReference>
<evidence type="ECO:0000313" key="2">
    <source>
        <dbReference type="Proteomes" id="UP001595075"/>
    </source>
</evidence>
<gene>
    <name evidence="1" type="ORF">VTL71DRAFT_4230</name>
</gene>
<proteinExistence type="predicted"/>
<reference evidence="1 2" key="1">
    <citation type="journal article" date="2024" name="Commun. Biol.">
        <title>Comparative genomic analysis of thermophilic fungi reveals convergent evolutionary adaptations and gene losses.</title>
        <authorList>
            <person name="Steindorff A.S."/>
            <person name="Aguilar-Pontes M.V."/>
            <person name="Robinson A.J."/>
            <person name="Andreopoulos B."/>
            <person name="LaButti K."/>
            <person name="Kuo A."/>
            <person name="Mondo S."/>
            <person name="Riley R."/>
            <person name="Otillar R."/>
            <person name="Haridas S."/>
            <person name="Lipzen A."/>
            <person name="Grimwood J."/>
            <person name="Schmutz J."/>
            <person name="Clum A."/>
            <person name="Reid I.D."/>
            <person name="Moisan M.C."/>
            <person name="Butler G."/>
            <person name="Nguyen T.T.M."/>
            <person name="Dewar K."/>
            <person name="Conant G."/>
            <person name="Drula E."/>
            <person name="Henrissat B."/>
            <person name="Hansel C."/>
            <person name="Singer S."/>
            <person name="Hutchinson M.I."/>
            <person name="de Vries R.P."/>
            <person name="Natvig D.O."/>
            <person name="Powell A.J."/>
            <person name="Tsang A."/>
            <person name="Grigoriev I.V."/>
        </authorList>
    </citation>
    <scope>NUCLEOTIDE SEQUENCE [LARGE SCALE GENOMIC DNA]</scope>
    <source>
        <strain evidence="1 2">CBS 494.80</strain>
    </source>
</reference>
<accession>A0ABR4C5A5</accession>
<dbReference type="EMBL" id="JAZHXI010000013">
    <property type="protein sequence ID" value="KAL2065090.1"/>
    <property type="molecule type" value="Genomic_DNA"/>
</dbReference>
<protein>
    <submittedName>
        <fullName evidence="1">Uncharacterized protein</fullName>
    </submittedName>
</protein>
<sequence>MQHSTAYQHLEFLLIDHAERFRAFETPNLTLSVLLTNSVITTAIRPPESFWKIPARISTTTNFLNIHSSVTRSGEHLNPDTAVGAW</sequence>
<organism evidence="1 2">
    <name type="scientific">Oculimacula yallundae</name>
    <dbReference type="NCBI Taxonomy" id="86028"/>
    <lineage>
        <taxon>Eukaryota</taxon>
        <taxon>Fungi</taxon>
        <taxon>Dikarya</taxon>
        <taxon>Ascomycota</taxon>
        <taxon>Pezizomycotina</taxon>
        <taxon>Leotiomycetes</taxon>
        <taxon>Helotiales</taxon>
        <taxon>Ploettnerulaceae</taxon>
        <taxon>Oculimacula</taxon>
    </lineage>
</organism>
<evidence type="ECO:0000313" key="1">
    <source>
        <dbReference type="EMBL" id="KAL2065090.1"/>
    </source>
</evidence>
<comment type="caution">
    <text evidence="1">The sequence shown here is derived from an EMBL/GenBank/DDBJ whole genome shotgun (WGS) entry which is preliminary data.</text>
</comment>